<name>A0A0V0H3F4_SOLCH</name>
<evidence type="ECO:0000313" key="1">
    <source>
        <dbReference type="EMBL" id="JAP14900.1"/>
    </source>
</evidence>
<protein>
    <submittedName>
        <fullName evidence="1">Putative ovule protein</fullName>
    </submittedName>
</protein>
<sequence>MLYFFQTLMFKYHFTFKYFFFQIKFFNFNYYYFSKYHKIHQLKFSITVSQLQLLVSFPKYHKIHV</sequence>
<reference evidence="1" key="1">
    <citation type="submission" date="2015-12" db="EMBL/GenBank/DDBJ databases">
        <title>Gene expression during late stages of embryo sac development: a critical building block for successful pollen-pistil interactions.</title>
        <authorList>
            <person name="Liu Y."/>
            <person name="Joly V."/>
            <person name="Sabar M."/>
            <person name="Matton D.P."/>
        </authorList>
    </citation>
    <scope>NUCLEOTIDE SEQUENCE</scope>
</reference>
<proteinExistence type="predicted"/>
<accession>A0A0V0H3F4</accession>
<dbReference type="AlphaFoldDB" id="A0A0V0H3F4"/>
<dbReference type="EMBL" id="GEDG01025924">
    <property type="protein sequence ID" value="JAP14900.1"/>
    <property type="molecule type" value="Transcribed_RNA"/>
</dbReference>
<organism evidence="1">
    <name type="scientific">Solanum chacoense</name>
    <name type="common">Chaco potato</name>
    <dbReference type="NCBI Taxonomy" id="4108"/>
    <lineage>
        <taxon>Eukaryota</taxon>
        <taxon>Viridiplantae</taxon>
        <taxon>Streptophyta</taxon>
        <taxon>Embryophyta</taxon>
        <taxon>Tracheophyta</taxon>
        <taxon>Spermatophyta</taxon>
        <taxon>Magnoliopsida</taxon>
        <taxon>eudicotyledons</taxon>
        <taxon>Gunneridae</taxon>
        <taxon>Pentapetalae</taxon>
        <taxon>asterids</taxon>
        <taxon>lamiids</taxon>
        <taxon>Solanales</taxon>
        <taxon>Solanaceae</taxon>
        <taxon>Solanoideae</taxon>
        <taxon>Solaneae</taxon>
        <taxon>Solanum</taxon>
    </lineage>
</organism>